<dbReference type="Proteomes" id="UP000266723">
    <property type="component" value="Unassembled WGS sequence"/>
</dbReference>
<dbReference type="EMBL" id="QGKV02001556">
    <property type="protein sequence ID" value="KAF3519532.1"/>
    <property type="molecule type" value="Genomic_DNA"/>
</dbReference>
<sequence length="75" mass="8744">MKIEDSMGYFTMHKIVSFCYIINVAIGDAATEEENDISPNRDPTRIRPYGRRRVTWHCQLSKPTNSAMDVFFSFH</sequence>
<organism evidence="1 2">
    <name type="scientific">Brassica cretica</name>
    <name type="common">Mustard</name>
    <dbReference type="NCBI Taxonomy" id="69181"/>
    <lineage>
        <taxon>Eukaryota</taxon>
        <taxon>Viridiplantae</taxon>
        <taxon>Streptophyta</taxon>
        <taxon>Embryophyta</taxon>
        <taxon>Tracheophyta</taxon>
        <taxon>Spermatophyta</taxon>
        <taxon>Magnoliopsida</taxon>
        <taxon>eudicotyledons</taxon>
        <taxon>Gunneridae</taxon>
        <taxon>Pentapetalae</taxon>
        <taxon>rosids</taxon>
        <taxon>malvids</taxon>
        <taxon>Brassicales</taxon>
        <taxon>Brassicaceae</taxon>
        <taxon>Brassiceae</taxon>
        <taxon>Brassica</taxon>
    </lineage>
</organism>
<protein>
    <submittedName>
        <fullName evidence="1">Uncharacterized protein</fullName>
    </submittedName>
</protein>
<gene>
    <name evidence="1" type="ORF">DY000_02063465</name>
</gene>
<evidence type="ECO:0000313" key="2">
    <source>
        <dbReference type="Proteomes" id="UP000266723"/>
    </source>
</evidence>
<reference evidence="1 2" key="1">
    <citation type="journal article" date="2020" name="BMC Genomics">
        <title>Intraspecific diversification of the crop wild relative Brassica cretica Lam. using demographic model selection.</title>
        <authorList>
            <person name="Kioukis A."/>
            <person name="Michalopoulou V.A."/>
            <person name="Briers L."/>
            <person name="Pirintsos S."/>
            <person name="Studholme D.J."/>
            <person name="Pavlidis P."/>
            <person name="Sarris P.F."/>
        </authorList>
    </citation>
    <scope>NUCLEOTIDE SEQUENCE [LARGE SCALE GENOMIC DNA]</scope>
    <source>
        <strain evidence="2">cv. PFS-1207/04</strain>
    </source>
</reference>
<comment type="caution">
    <text evidence="1">The sequence shown here is derived from an EMBL/GenBank/DDBJ whole genome shotgun (WGS) entry which is preliminary data.</text>
</comment>
<name>A0ABQ7AZN5_BRACR</name>
<evidence type="ECO:0000313" key="1">
    <source>
        <dbReference type="EMBL" id="KAF3519532.1"/>
    </source>
</evidence>
<proteinExistence type="predicted"/>
<accession>A0ABQ7AZN5</accession>
<keyword evidence="2" id="KW-1185">Reference proteome</keyword>